<gene>
    <name evidence="1" type="ORF">P4O66_004156</name>
</gene>
<protein>
    <submittedName>
        <fullName evidence="1">Uncharacterized protein</fullName>
    </submittedName>
</protein>
<evidence type="ECO:0000313" key="1">
    <source>
        <dbReference type="EMBL" id="KAK1802531.1"/>
    </source>
</evidence>
<proteinExistence type="predicted"/>
<dbReference type="AlphaFoldDB" id="A0AAD9E2A2"/>
<dbReference type="EMBL" id="JAROKS010000006">
    <property type="protein sequence ID" value="KAK1802531.1"/>
    <property type="molecule type" value="Genomic_DNA"/>
</dbReference>
<accession>A0AAD9E2A2</accession>
<comment type="caution">
    <text evidence="1">The sequence shown here is derived from an EMBL/GenBank/DDBJ whole genome shotgun (WGS) entry which is preliminary data.</text>
</comment>
<evidence type="ECO:0000313" key="2">
    <source>
        <dbReference type="Proteomes" id="UP001239994"/>
    </source>
</evidence>
<keyword evidence="2" id="KW-1185">Reference proteome</keyword>
<reference evidence="1" key="1">
    <citation type="submission" date="2023-03" db="EMBL/GenBank/DDBJ databases">
        <title>Electrophorus voltai genome.</title>
        <authorList>
            <person name="Bian C."/>
        </authorList>
    </citation>
    <scope>NUCLEOTIDE SEQUENCE</scope>
    <source>
        <strain evidence="1">CB-2022</strain>
        <tissue evidence="1">Muscle</tissue>
    </source>
</reference>
<sequence>MRFGTDGSGMINDPISRADVRCGRQARPASPHSWGMRPTMQQRLPHLPEVHRDDPGRERLSSISLATPKPDGTVVNLPRSGRPTKIIPRAQRRLIQEVTKHPTTTSKELQASLGSGKAPPCPNYIKQAPPCPDYIKQAPPHLDYIKQAPPCPDYIKQAPPHLDYIKQAPPHLVYIKQAPPHLVYIKQAPPHLHYIKQAPPHLDYIRKAPPRLHQTGSAWNRGVQKAVLLLSACRGQRCCPGSMRPEIGGAAYVRMLRLPCDPTLNTDCTLLDGDRRCCSWDLLESFYQFGGHSP</sequence>
<name>A0AAD9E2A2_9TELE</name>
<organism evidence="1 2">
    <name type="scientific">Electrophorus voltai</name>
    <dbReference type="NCBI Taxonomy" id="2609070"/>
    <lineage>
        <taxon>Eukaryota</taxon>
        <taxon>Metazoa</taxon>
        <taxon>Chordata</taxon>
        <taxon>Craniata</taxon>
        <taxon>Vertebrata</taxon>
        <taxon>Euteleostomi</taxon>
        <taxon>Actinopterygii</taxon>
        <taxon>Neopterygii</taxon>
        <taxon>Teleostei</taxon>
        <taxon>Ostariophysi</taxon>
        <taxon>Gymnotiformes</taxon>
        <taxon>Gymnotoidei</taxon>
        <taxon>Gymnotidae</taxon>
        <taxon>Electrophorus</taxon>
    </lineage>
</organism>
<dbReference type="Proteomes" id="UP001239994">
    <property type="component" value="Unassembled WGS sequence"/>
</dbReference>